<dbReference type="Proteomes" id="UP001044222">
    <property type="component" value="Chromosome 10"/>
</dbReference>
<evidence type="ECO:0000256" key="1">
    <source>
        <dbReference type="SAM" id="MobiDB-lite"/>
    </source>
</evidence>
<protein>
    <submittedName>
        <fullName evidence="2">Uncharacterized protein</fullName>
    </submittedName>
</protein>
<name>A0A9D3RSI4_ANGAN</name>
<gene>
    <name evidence="2" type="ORF">ANANG_G00197820</name>
</gene>
<accession>A0A9D3RSI4</accession>
<proteinExistence type="predicted"/>
<reference evidence="2" key="1">
    <citation type="submission" date="2021-01" db="EMBL/GenBank/DDBJ databases">
        <title>A chromosome-scale assembly of European eel, Anguilla anguilla.</title>
        <authorList>
            <person name="Henkel C."/>
            <person name="Jong-Raadsen S.A."/>
            <person name="Dufour S."/>
            <person name="Weltzien F.-A."/>
            <person name="Palstra A.P."/>
            <person name="Pelster B."/>
            <person name="Spaink H.P."/>
            <person name="Van Den Thillart G.E."/>
            <person name="Jansen H."/>
            <person name="Zahm M."/>
            <person name="Klopp C."/>
            <person name="Cedric C."/>
            <person name="Louis A."/>
            <person name="Berthelot C."/>
            <person name="Parey E."/>
            <person name="Roest Crollius H."/>
            <person name="Montfort J."/>
            <person name="Robinson-Rechavi M."/>
            <person name="Bucao C."/>
            <person name="Bouchez O."/>
            <person name="Gislard M."/>
            <person name="Lluch J."/>
            <person name="Milhes M."/>
            <person name="Lampietro C."/>
            <person name="Lopez Roques C."/>
            <person name="Donnadieu C."/>
            <person name="Braasch I."/>
            <person name="Desvignes T."/>
            <person name="Postlethwait J."/>
            <person name="Bobe J."/>
            <person name="Guiguen Y."/>
            <person name="Dirks R."/>
        </authorList>
    </citation>
    <scope>NUCLEOTIDE SEQUENCE</scope>
    <source>
        <strain evidence="2">Tag_6206</strain>
        <tissue evidence="2">Liver</tissue>
    </source>
</reference>
<feature type="region of interest" description="Disordered" evidence="1">
    <location>
        <begin position="50"/>
        <end position="76"/>
    </location>
</feature>
<feature type="non-terminal residue" evidence="2">
    <location>
        <position position="1"/>
    </location>
</feature>
<comment type="caution">
    <text evidence="2">The sequence shown here is derived from an EMBL/GenBank/DDBJ whole genome shotgun (WGS) entry which is preliminary data.</text>
</comment>
<dbReference type="EMBL" id="JAFIRN010000010">
    <property type="protein sequence ID" value="KAG5841275.1"/>
    <property type="molecule type" value="Genomic_DNA"/>
</dbReference>
<dbReference type="AlphaFoldDB" id="A0A9D3RSI4"/>
<organism evidence="2 3">
    <name type="scientific">Anguilla anguilla</name>
    <name type="common">European freshwater eel</name>
    <name type="synonym">Muraena anguilla</name>
    <dbReference type="NCBI Taxonomy" id="7936"/>
    <lineage>
        <taxon>Eukaryota</taxon>
        <taxon>Metazoa</taxon>
        <taxon>Chordata</taxon>
        <taxon>Craniata</taxon>
        <taxon>Vertebrata</taxon>
        <taxon>Euteleostomi</taxon>
        <taxon>Actinopterygii</taxon>
        <taxon>Neopterygii</taxon>
        <taxon>Teleostei</taxon>
        <taxon>Anguilliformes</taxon>
        <taxon>Anguillidae</taxon>
        <taxon>Anguilla</taxon>
    </lineage>
</organism>
<keyword evidence="3" id="KW-1185">Reference proteome</keyword>
<evidence type="ECO:0000313" key="2">
    <source>
        <dbReference type="EMBL" id="KAG5841275.1"/>
    </source>
</evidence>
<sequence>CDVINARHIRCGWRHPNSVCFDLVARAETSIVLIFRNIFILQEVSNGHPQCQHGGAADSHSGHQPGHGCAEAGRGAAPAVGDAARILLRTAEHL</sequence>
<evidence type="ECO:0000313" key="3">
    <source>
        <dbReference type="Proteomes" id="UP001044222"/>
    </source>
</evidence>